<proteinExistence type="inferred from homology"/>
<dbReference type="SUPFAM" id="SSF56322">
    <property type="entry name" value="ADC synthase"/>
    <property type="match status" value="1"/>
</dbReference>
<evidence type="ECO:0000256" key="3">
    <source>
        <dbReference type="ARBA" id="ARBA00012824"/>
    </source>
</evidence>
<dbReference type="PANTHER" id="PTHR42839:SF2">
    <property type="entry name" value="ISOCHORISMATE SYNTHASE ENTC"/>
    <property type="match status" value="1"/>
</dbReference>
<evidence type="ECO:0000259" key="6">
    <source>
        <dbReference type="Pfam" id="PF00425"/>
    </source>
</evidence>
<dbReference type="Gene3D" id="3.60.120.10">
    <property type="entry name" value="Anthranilate synthase"/>
    <property type="match status" value="1"/>
</dbReference>
<evidence type="ECO:0000256" key="4">
    <source>
        <dbReference type="ARBA" id="ARBA00023235"/>
    </source>
</evidence>
<sequence>MADILSKLSEQLKSQKPFAVYAKPGSTTLIGVFQDDDSENTVKDFSEAGFVFAPFQNGKIVHIPYKNSQVHVNDLEVKTVGISHLGLPPVNENAKADFEALVIKSVAEIKKDNFQKLVTSRTEFVEARKSITEIFSTLLQLYPNAFRYCFYSPSTGLWMGATPEQLLQTEGDTLKTVALAGTQVYDAEKEAVWGEKEKQEQQFVTDYIVSILKNVTRNSNISAPYTFRAGNIVHLKTDISASFGNTTLQNIIMALHPTPAVCGLPKYEARDFIVHNEGYNREYYSGFLGELNHDFKTGHPTTDLFVNLRSMKLWEGRAQLFIGCGITKDSDPEKEFFETVNKSMTMRRVL</sequence>
<dbReference type="EMBL" id="JBELPZ010000003">
    <property type="protein sequence ID" value="MFL9843641.1"/>
    <property type="molecule type" value="Genomic_DNA"/>
</dbReference>
<dbReference type="Proteomes" id="UP001629156">
    <property type="component" value="Unassembled WGS sequence"/>
</dbReference>
<organism evidence="7 8">
    <name type="scientific">Flavobacterium rhizosphaerae</name>
    <dbReference type="NCBI Taxonomy" id="3163298"/>
    <lineage>
        <taxon>Bacteria</taxon>
        <taxon>Pseudomonadati</taxon>
        <taxon>Bacteroidota</taxon>
        <taxon>Flavobacteriia</taxon>
        <taxon>Flavobacteriales</taxon>
        <taxon>Flavobacteriaceae</taxon>
        <taxon>Flavobacterium</taxon>
    </lineage>
</organism>
<gene>
    <name evidence="7" type="ORF">ABS766_04340</name>
</gene>
<dbReference type="InterPro" id="IPR005801">
    <property type="entry name" value="ADC_synthase"/>
</dbReference>
<feature type="domain" description="Chorismate-utilising enzyme C-terminal" evidence="6">
    <location>
        <begin position="95"/>
        <end position="342"/>
    </location>
</feature>
<evidence type="ECO:0000256" key="1">
    <source>
        <dbReference type="ARBA" id="ARBA00000799"/>
    </source>
</evidence>
<dbReference type="InterPro" id="IPR004561">
    <property type="entry name" value="IsoChor_synthase"/>
</dbReference>
<dbReference type="NCBIfam" id="TIGR00543">
    <property type="entry name" value="isochor_syn"/>
    <property type="match status" value="1"/>
</dbReference>
<name>A0ABW8YTL1_9FLAO</name>
<dbReference type="PANTHER" id="PTHR42839">
    <property type="entry name" value="ISOCHORISMATE SYNTHASE ENTC"/>
    <property type="match status" value="1"/>
</dbReference>
<evidence type="ECO:0000256" key="5">
    <source>
        <dbReference type="ARBA" id="ARBA00041564"/>
    </source>
</evidence>
<dbReference type="GO" id="GO:0008909">
    <property type="term" value="F:isochorismate synthase activity"/>
    <property type="evidence" value="ECO:0007669"/>
    <property type="project" value="UniProtKB-EC"/>
</dbReference>
<dbReference type="EC" id="5.4.4.2" evidence="3"/>
<comment type="similarity">
    <text evidence="2">Belongs to the isochorismate synthase family.</text>
</comment>
<comment type="caution">
    <text evidence="7">The sequence shown here is derived from an EMBL/GenBank/DDBJ whole genome shotgun (WGS) entry which is preliminary data.</text>
</comment>
<dbReference type="RefSeq" id="WP_408083898.1">
    <property type="nucleotide sequence ID" value="NZ_JBELPZ010000003.1"/>
</dbReference>
<keyword evidence="8" id="KW-1185">Reference proteome</keyword>
<comment type="catalytic activity">
    <reaction evidence="1">
        <text>chorismate = isochorismate</text>
        <dbReference type="Rhea" id="RHEA:18985"/>
        <dbReference type="ChEBI" id="CHEBI:29748"/>
        <dbReference type="ChEBI" id="CHEBI:29780"/>
        <dbReference type="EC" id="5.4.4.2"/>
    </reaction>
</comment>
<protein>
    <recommendedName>
        <fullName evidence="3">isochorismate synthase</fullName>
        <ecNumber evidence="3">5.4.4.2</ecNumber>
    </recommendedName>
    <alternativeName>
        <fullName evidence="5">Isochorismate mutase</fullName>
    </alternativeName>
</protein>
<evidence type="ECO:0000256" key="2">
    <source>
        <dbReference type="ARBA" id="ARBA00005297"/>
    </source>
</evidence>
<evidence type="ECO:0000313" key="8">
    <source>
        <dbReference type="Proteomes" id="UP001629156"/>
    </source>
</evidence>
<dbReference type="Pfam" id="PF00425">
    <property type="entry name" value="Chorismate_bind"/>
    <property type="match status" value="1"/>
</dbReference>
<keyword evidence="4 7" id="KW-0413">Isomerase</keyword>
<dbReference type="InterPro" id="IPR015890">
    <property type="entry name" value="Chorismate_C"/>
</dbReference>
<accession>A0ABW8YTL1</accession>
<reference evidence="7 8" key="1">
    <citation type="submission" date="2024-06" db="EMBL/GenBank/DDBJ databases">
        <authorList>
            <person name="Kaempfer P."/>
            <person name="Viver T."/>
        </authorList>
    </citation>
    <scope>NUCLEOTIDE SEQUENCE [LARGE SCALE GENOMIC DNA]</scope>
    <source>
        <strain evidence="7 8">ST-119</strain>
    </source>
</reference>
<evidence type="ECO:0000313" key="7">
    <source>
        <dbReference type="EMBL" id="MFL9843641.1"/>
    </source>
</evidence>